<feature type="region of interest" description="Disordered" evidence="1">
    <location>
        <begin position="53"/>
        <end position="74"/>
    </location>
</feature>
<dbReference type="AlphaFoldDB" id="A0A9Q1FLF1"/>
<proteinExistence type="predicted"/>
<organism evidence="2 3">
    <name type="scientific">Synaphobranchus kaupii</name>
    <name type="common">Kaup's arrowtooth eel</name>
    <dbReference type="NCBI Taxonomy" id="118154"/>
    <lineage>
        <taxon>Eukaryota</taxon>
        <taxon>Metazoa</taxon>
        <taxon>Chordata</taxon>
        <taxon>Craniata</taxon>
        <taxon>Vertebrata</taxon>
        <taxon>Euteleostomi</taxon>
        <taxon>Actinopterygii</taxon>
        <taxon>Neopterygii</taxon>
        <taxon>Teleostei</taxon>
        <taxon>Anguilliformes</taxon>
        <taxon>Synaphobranchidae</taxon>
        <taxon>Synaphobranchus</taxon>
    </lineage>
</organism>
<dbReference type="EMBL" id="JAINUF010000005">
    <property type="protein sequence ID" value="KAJ8361071.1"/>
    <property type="molecule type" value="Genomic_DNA"/>
</dbReference>
<accession>A0A9Q1FLF1</accession>
<sequence>MAMKKRARAKGQRTRIDVESVRALAAPTPIQTLPFWSPLLRLCQAPGFDACRDGKASEGRKRELGIKSRRHQLL</sequence>
<evidence type="ECO:0000256" key="1">
    <source>
        <dbReference type="SAM" id="MobiDB-lite"/>
    </source>
</evidence>
<evidence type="ECO:0000313" key="2">
    <source>
        <dbReference type="EMBL" id="KAJ8361071.1"/>
    </source>
</evidence>
<keyword evidence="3" id="KW-1185">Reference proteome</keyword>
<feature type="compositionally biased region" description="Basic and acidic residues" evidence="1">
    <location>
        <begin position="53"/>
        <end position="66"/>
    </location>
</feature>
<reference evidence="2" key="1">
    <citation type="journal article" date="2023" name="Science">
        <title>Genome structures resolve the early diversification of teleost fishes.</title>
        <authorList>
            <person name="Parey E."/>
            <person name="Louis A."/>
            <person name="Montfort J."/>
            <person name="Bouchez O."/>
            <person name="Roques C."/>
            <person name="Iampietro C."/>
            <person name="Lluch J."/>
            <person name="Castinel A."/>
            <person name="Donnadieu C."/>
            <person name="Desvignes T."/>
            <person name="Floi Bucao C."/>
            <person name="Jouanno E."/>
            <person name="Wen M."/>
            <person name="Mejri S."/>
            <person name="Dirks R."/>
            <person name="Jansen H."/>
            <person name="Henkel C."/>
            <person name="Chen W.J."/>
            <person name="Zahm M."/>
            <person name="Cabau C."/>
            <person name="Klopp C."/>
            <person name="Thompson A.W."/>
            <person name="Robinson-Rechavi M."/>
            <person name="Braasch I."/>
            <person name="Lecointre G."/>
            <person name="Bobe J."/>
            <person name="Postlethwait J.H."/>
            <person name="Berthelot C."/>
            <person name="Roest Crollius H."/>
            <person name="Guiguen Y."/>
        </authorList>
    </citation>
    <scope>NUCLEOTIDE SEQUENCE</scope>
    <source>
        <strain evidence="2">WJC10195</strain>
    </source>
</reference>
<dbReference type="Proteomes" id="UP001152622">
    <property type="component" value="Chromosome 5"/>
</dbReference>
<evidence type="ECO:0000313" key="3">
    <source>
        <dbReference type="Proteomes" id="UP001152622"/>
    </source>
</evidence>
<comment type="caution">
    <text evidence="2">The sequence shown here is derived from an EMBL/GenBank/DDBJ whole genome shotgun (WGS) entry which is preliminary data.</text>
</comment>
<gene>
    <name evidence="2" type="ORF">SKAU_G00175960</name>
</gene>
<protein>
    <submittedName>
        <fullName evidence="2">Uncharacterized protein</fullName>
    </submittedName>
</protein>
<name>A0A9Q1FLF1_SYNKA</name>